<proteinExistence type="predicted"/>
<protein>
    <submittedName>
        <fullName evidence="1 2">Uncharacterized protein</fullName>
    </submittedName>
</protein>
<evidence type="ECO:0000313" key="3">
    <source>
        <dbReference type="Proteomes" id="UP000002051"/>
    </source>
</evidence>
<reference evidence="1 3" key="1">
    <citation type="journal article" date="2011" name="Nature">
        <title>The Medicago genome provides insight into the evolution of rhizobial symbioses.</title>
        <authorList>
            <person name="Young N.D."/>
            <person name="Debelle F."/>
            <person name="Oldroyd G.E."/>
            <person name="Geurts R."/>
            <person name="Cannon S.B."/>
            <person name="Udvardi M.K."/>
            <person name="Benedito V.A."/>
            <person name="Mayer K.F."/>
            <person name="Gouzy J."/>
            <person name="Schoof H."/>
            <person name="Van de Peer Y."/>
            <person name="Proost S."/>
            <person name="Cook D.R."/>
            <person name="Meyers B.C."/>
            <person name="Spannagl M."/>
            <person name="Cheung F."/>
            <person name="De Mita S."/>
            <person name="Krishnakumar V."/>
            <person name="Gundlach H."/>
            <person name="Zhou S."/>
            <person name="Mudge J."/>
            <person name="Bharti A.K."/>
            <person name="Murray J.D."/>
            <person name="Naoumkina M.A."/>
            <person name="Rosen B."/>
            <person name="Silverstein K.A."/>
            <person name="Tang H."/>
            <person name="Rombauts S."/>
            <person name="Zhao P.X."/>
            <person name="Zhou P."/>
            <person name="Barbe V."/>
            <person name="Bardou P."/>
            <person name="Bechner M."/>
            <person name="Bellec A."/>
            <person name="Berger A."/>
            <person name="Berges H."/>
            <person name="Bidwell S."/>
            <person name="Bisseling T."/>
            <person name="Choisne N."/>
            <person name="Couloux A."/>
            <person name="Denny R."/>
            <person name="Deshpande S."/>
            <person name="Dai X."/>
            <person name="Doyle J.J."/>
            <person name="Dudez A.M."/>
            <person name="Farmer A.D."/>
            <person name="Fouteau S."/>
            <person name="Franken C."/>
            <person name="Gibelin C."/>
            <person name="Gish J."/>
            <person name="Goldstein S."/>
            <person name="Gonzalez A.J."/>
            <person name="Green P.J."/>
            <person name="Hallab A."/>
            <person name="Hartog M."/>
            <person name="Hua A."/>
            <person name="Humphray S.J."/>
            <person name="Jeong D.H."/>
            <person name="Jing Y."/>
            <person name="Jocker A."/>
            <person name="Kenton S.M."/>
            <person name="Kim D.J."/>
            <person name="Klee K."/>
            <person name="Lai H."/>
            <person name="Lang C."/>
            <person name="Lin S."/>
            <person name="Macmil S.L."/>
            <person name="Magdelenat G."/>
            <person name="Matthews L."/>
            <person name="McCorrison J."/>
            <person name="Monaghan E.L."/>
            <person name="Mun J.H."/>
            <person name="Najar F.Z."/>
            <person name="Nicholson C."/>
            <person name="Noirot C."/>
            <person name="O'Bleness M."/>
            <person name="Paule C.R."/>
            <person name="Poulain J."/>
            <person name="Prion F."/>
            <person name="Qin B."/>
            <person name="Qu C."/>
            <person name="Retzel E.F."/>
            <person name="Riddle C."/>
            <person name="Sallet E."/>
            <person name="Samain S."/>
            <person name="Samson N."/>
            <person name="Sanders I."/>
            <person name="Saurat O."/>
            <person name="Scarpelli C."/>
            <person name="Schiex T."/>
            <person name="Segurens B."/>
            <person name="Severin A.J."/>
            <person name="Sherrier D.J."/>
            <person name="Shi R."/>
            <person name="Sims S."/>
            <person name="Singer S.R."/>
            <person name="Sinharoy S."/>
            <person name="Sterck L."/>
            <person name="Viollet A."/>
            <person name="Wang B.B."/>
            <person name="Wang K."/>
            <person name="Wang M."/>
            <person name="Wang X."/>
            <person name="Warfsmann J."/>
            <person name="Weissenbach J."/>
            <person name="White D.D."/>
            <person name="White J.D."/>
            <person name="Wiley G.B."/>
            <person name="Wincker P."/>
            <person name="Xing Y."/>
            <person name="Yang L."/>
            <person name="Yao Z."/>
            <person name="Ying F."/>
            <person name="Zhai J."/>
            <person name="Zhou L."/>
            <person name="Zuber A."/>
            <person name="Denarie J."/>
            <person name="Dixon R.A."/>
            <person name="May G.D."/>
            <person name="Schwartz D.C."/>
            <person name="Rogers J."/>
            <person name="Quetier F."/>
            <person name="Town C.D."/>
            <person name="Roe B.A."/>
        </authorList>
    </citation>
    <scope>NUCLEOTIDE SEQUENCE [LARGE SCALE GENOMIC DNA]</scope>
    <source>
        <strain evidence="1">A17</strain>
        <strain evidence="2 3">cv. Jemalong A17</strain>
    </source>
</reference>
<dbReference type="HOGENOM" id="CLU_2779756_0_0_1"/>
<evidence type="ECO:0000313" key="1">
    <source>
        <dbReference type="EMBL" id="AET03892.1"/>
    </source>
</evidence>
<reference evidence="2" key="3">
    <citation type="submission" date="2015-04" db="UniProtKB">
        <authorList>
            <consortium name="EnsemblPlants"/>
        </authorList>
    </citation>
    <scope>IDENTIFICATION</scope>
    <source>
        <strain evidence="2">cv. Jemalong A17</strain>
    </source>
</reference>
<dbReference type="EMBL" id="CM001224">
    <property type="protein sequence ID" value="AET03892.1"/>
    <property type="molecule type" value="Genomic_DNA"/>
</dbReference>
<dbReference type="Proteomes" id="UP000002051">
    <property type="component" value="Chromosome 8"/>
</dbReference>
<dbReference type="EnsemblPlants" id="AET03892">
    <property type="protein sequence ID" value="AET03892"/>
    <property type="gene ID" value="MTR_8g077080"/>
</dbReference>
<name>G7LDX7_MEDTR</name>
<dbReference type="AlphaFoldDB" id="G7LDX7"/>
<gene>
    <name evidence="1" type="ordered locus">MTR_8g077080</name>
</gene>
<organism evidence="1 3">
    <name type="scientific">Medicago truncatula</name>
    <name type="common">Barrel medic</name>
    <name type="synonym">Medicago tribuloides</name>
    <dbReference type="NCBI Taxonomy" id="3880"/>
    <lineage>
        <taxon>Eukaryota</taxon>
        <taxon>Viridiplantae</taxon>
        <taxon>Streptophyta</taxon>
        <taxon>Embryophyta</taxon>
        <taxon>Tracheophyta</taxon>
        <taxon>Spermatophyta</taxon>
        <taxon>Magnoliopsida</taxon>
        <taxon>eudicotyledons</taxon>
        <taxon>Gunneridae</taxon>
        <taxon>Pentapetalae</taxon>
        <taxon>rosids</taxon>
        <taxon>fabids</taxon>
        <taxon>Fabales</taxon>
        <taxon>Fabaceae</taxon>
        <taxon>Papilionoideae</taxon>
        <taxon>50 kb inversion clade</taxon>
        <taxon>NPAAA clade</taxon>
        <taxon>Hologalegina</taxon>
        <taxon>IRL clade</taxon>
        <taxon>Trifolieae</taxon>
        <taxon>Medicago</taxon>
    </lineage>
</organism>
<accession>G7LDX7</accession>
<keyword evidence="3" id="KW-1185">Reference proteome</keyword>
<evidence type="ECO:0000313" key="2">
    <source>
        <dbReference type="EnsemblPlants" id="AET03892"/>
    </source>
</evidence>
<reference evidence="1 3" key="2">
    <citation type="journal article" date="2014" name="BMC Genomics">
        <title>An improved genome release (version Mt4.0) for the model legume Medicago truncatula.</title>
        <authorList>
            <person name="Tang H."/>
            <person name="Krishnakumar V."/>
            <person name="Bidwell S."/>
            <person name="Rosen B."/>
            <person name="Chan A."/>
            <person name="Zhou S."/>
            <person name="Gentzbittel L."/>
            <person name="Childs K.L."/>
            <person name="Yandell M."/>
            <person name="Gundlach H."/>
            <person name="Mayer K.F."/>
            <person name="Schwartz D.C."/>
            <person name="Town C.D."/>
        </authorList>
    </citation>
    <scope>GENOME REANNOTATION</scope>
    <source>
        <strain evidence="2 3">cv. Jemalong A17</strain>
    </source>
</reference>
<sequence length="69" mass="7917">MTVGLDQIQFKFEPAGPTSLNSLHYNNTISIYLSLLSDILEYKSPMLPLFKAPPYSTSLTNIRQIYQRH</sequence>
<dbReference type="PaxDb" id="3880-AET03892"/>